<dbReference type="Proteomes" id="UP000188543">
    <property type="component" value="Unassembled WGS sequence"/>
</dbReference>
<proteinExistence type="predicted"/>
<evidence type="ECO:0000256" key="1">
    <source>
        <dbReference type="ARBA" id="ARBA00022679"/>
    </source>
</evidence>
<dbReference type="CDD" id="cd03801">
    <property type="entry name" value="GT4_PimA-like"/>
    <property type="match status" value="1"/>
</dbReference>
<dbReference type="Pfam" id="PF13692">
    <property type="entry name" value="Glyco_trans_1_4"/>
    <property type="match status" value="1"/>
</dbReference>
<accession>A0A1V2VRK5</accession>
<comment type="caution">
    <text evidence="2">The sequence shown here is derived from an EMBL/GenBank/DDBJ whole genome shotgun (WGS) entry which is preliminary data.</text>
</comment>
<dbReference type="GO" id="GO:0016757">
    <property type="term" value="F:glycosyltransferase activity"/>
    <property type="evidence" value="ECO:0007669"/>
    <property type="project" value="TreeGrafter"/>
</dbReference>
<dbReference type="Gene3D" id="3.40.50.2000">
    <property type="entry name" value="Glycogen Phosphorylase B"/>
    <property type="match status" value="2"/>
</dbReference>
<dbReference type="AlphaFoldDB" id="A0A1V2VRK5"/>
<dbReference type="GO" id="GO:0009103">
    <property type="term" value="P:lipopolysaccharide biosynthetic process"/>
    <property type="evidence" value="ECO:0007669"/>
    <property type="project" value="TreeGrafter"/>
</dbReference>
<protein>
    <recommendedName>
        <fullName evidence="4">Glycosyltransferase</fullName>
    </recommendedName>
</protein>
<gene>
    <name evidence="2" type="ORF">A8E72_39665</name>
</gene>
<sequence>MKISYVNGICVRNDAISNDIRDEMRALRAAGIDDIRLFSYCCDYDDLPAKCVSESRDVAFDSHFLESDVIVFHFGIFYPLFDLLALAPVRARKLVVFHNVTPKELVKRKDREVIEKSFSQMANIAWADHVVCKSELNLEVLRNAGVRTPATVLPLAIHAPAPPPESKPSFTDHVIRMAFVGRFVKPKGPEELLAALKQVRLPHAHGMLRIDFVGNTAFSDPEVLRNVRDGIAALNDDAAARITAEIHGDADDATKNAILRNADVFVLPTYHEGFGVPIVEAIAAGCHVVAYDNSNTPSVAGGLATLVPTGDVVALRDALSGVLAKVAATEWRSGPQGYSAYVARARAHAGKFAPEKVARDFVELVTRLAS</sequence>
<dbReference type="OrthoDB" id="8994075at2"/>
<evidence type="ECO:0000313" key="2">
    <source>
        <dbReference type="EMBL" id="ONU73790.1"/>
    </source>
</evidence>
<evidence type="ECO:0008006" key="4">
    <source>
        <dbReference type="Google" id="ProtNLM"/>
    </source>
</evidence>
<dbReference type="RefSeq" id="WP_034200923.1">
    <property type="nucleotide sequence ID" value="NZ_CADETK010000004.1"/>
</dbReference>
<reference evidence="2 3" key="1">
    <citation type="submission" date="2016-08" db="EMBL/GenBank/DDBJ databases">
        <authorList>
            <person name="Seilhamer J.J."/>
        </authorList>
    </citation>
    <scope>NUCLEOTIDE SEQUENCE [LARGE SCALE GENOMIC DNA]</scope>
    <source>
        <strain evidence="2 3">VC14762</strain>
    </source>
</reference>
<name>A0A1V2VRK5_9BURK</name>
<dbReference type="EMBL" id="MUTJ01000110">
    <property type="protein sequence ID" value="ONU73790.1"/>
    <property type="molecule type" value="Genomic_DNA"/>
</dbReference>
<dbReference type="SUPFAM" id="SSF53756">
    <property type="entry name" value="UDP-Glycosyltransferase/glycogen phosphorylase"/>
    <property type="match status" value="1"/>
</dbReference>
<dbReference type="PANTHER" id="PTHR46401">
    <property type="entry name" value="GLYCOSYLTRANSFERASE WBBK-RELATED"/>
    <property type="match status" value="1"/>
</dbReference>
<evidence type="ECO:0000313" key="3">
    <source>
        <dbReference type="Proteomes" id="UP000188543"/>
    </source>
</evidence>
<dbReference type="PANTHER" id="PTHR46401:SF2">
    <property type="entry name" value="GLYCOSYLTRANSFERASE WBBK-RELATED"/>
    <property type="match status" value="1"/>
</dbReference>
<organism evidence="2 3">
    <name type="scientific">Burkholderia cenocepacia</name>
    <dbReference type="NCBI Taxonomy" id="95486"/>
    <lineage>
        <taxon>Bacteria</taxon>
        <taxon>Pseudomonadati</taxon>
        <taxon>Pseudomonadota</taxon>
        <taxon>Betaproteobacteria</taxon>
        <taxon>Burkholderiales</taxon>
        <taxon>Burkholderiaceae</taxon>
        <taxon>Burkholderia</taxon>
        <taxon>Burkholderia cepacia complex</taxon>
    </lineage>
</organism>
<keyword evidence="1" id="KW-0808">Transferase</keyword>